<dbReference type="PANTHER" id="PTHR46246:SF1">
    <property type="entry name" value="GUANOSINE-3',5'-BIS(DIPHOSPHATE) 3'-PYROPHOSPHOHYDROLASE MESH1"/>
    <property type="match status" value="1"/>
</dbReference>
<gene>
    <name evidence="2" type="ORF">AMPC_17690</name>
</gene>
<dbReference type="Pfam" id="PF13328">
    <property type="entry name" value="HD_4"/>
    <property type="match status" value="1"/>
</dbReference>
<dbReference type="Proteomes" id="UP001162734">
    <property type="component" value="Chromosome"/>
</dbReference>
<evidence type="ECO:0000259" key="1">
    <source>
        <dbReference type="SMART" id="SM00471"/>
    </source>
</evidence>
<dbReference type="RefSeq" id="WP_248345841.1">
    <property type="nucleotide sequence ID" value="NZ_AP025592.1"/>
</dbReference>
<dbReference type="SMART" id="SM00471">
    <property type="entry name" value="HDc"/>
    <property type="match status" value="1"/>
</dbReference>
<dbReference type="EMBL" id="AP025592">
    <property type="protein sequence ID" value="BDG08656.1"/>
    <property type="molecule type" value="Genomic_DNA"/>
</dbReference>
<proteinExistence type="predicted"/>
<dbReference type="PANTHER" id="PTHR46246">
    <property type="entry name" value="GUANOSINE-3',5'-BIS(DIPHOSPHATE) 3'-PYROPHOSPHOHYDROLASE MESH1"/>
    <property type="match status" value="1"/>
</dbReference>
<organism evidence="2 3">
    <name type="scientific">Anaeromyxobacter paludicola</name>
    <dbReference type="NCBI Taxonomy" id="2918171"/>
    <lineage>
        <taxon>Bacteria</taxon>
        <taxon>Pseudomonadati</taxon>
        <taxon>Myxococcota</taxon>
        <taxon>Myxococcia</taxon>
        <taxon>Myxococcales</taxon>
        <taxon>Cystobacterineae</taxon>
        <taxon>Anaeromyxobacteraceae</taxon>
        <taxon>Anaeromyxobacter</taxon>
    </lineage>
</organism>
<accession>A0ABM7X9Y2</accession>
<dbReference type="InterPro" id="IPR003607">
    <property type="entry name" value="HD/PDEase_dom"/>
</dbReference>
<dbReference type="Gene3D" id="1.10.3210.10">
    <property type="entry name" value="Hypothetical protein af1432"/>
    <property type="match status" value="1"/>
</dbReference>
<protein>
    <recommendedName>
        <fullName evidence="1">HD/PDEase domain-containing protein</fullName>
    </recommendedName>
</protein>
<keyword evidence="3" id="KW-1185">Reference proteome</keyword>
<dbReference type="InterPro" id="IPR052194">
    <property type="entry name" value="MESH1"/>
</dbReference>
<sequence>MALSHRFEGAVALALSLHAEQKRKGTDIPHATHLLSTASLVLQFGGDEEQAIAGLLHDAAEDAGGRSTLDLLREQFGEGVARIVEGCTDAFEVPKPPWRERKKRYLAGLPHKDARTLLVCACDKLDNARAIVVDLRREGPATLQRFAGGLDTLWYYAEITKALGRAGERSNVAHVVSELEVTVREMEALCRS</sequence>
<name>A0ABM7X9Y2_9BACT</name>
<dbReference type="SUPFAM" id="SSF109604">
    <property type="entry name" value="HD-domain/PDEase-like"/>
    <property type="match status" value="1"/>
</dbReference>
<evidence type="ECO:0000313" key="2">
    <source>
        <dbReference type="EMBL" id="BDG08656.1"/>
    </source>
</evidence>
<reference evidence="3" key="1">
    <citation type="journal article" date="2022" name="Int. J. Syst. Evol. Microbiol.">
        <title>Anaeromyxobacter oryzae sp. nov., Anaeromyxobacter diazotrophicus sp. nov. and Anaeromyxobacter paludicola sp. nov., isolated from paddy soils.</title>
        <authorList>
            <person name="Itoh H."/>
            <person name="Xu Z."/>
            <person name="Mise K."/>
            <person name="Masuda Y."/>
            <person name="Ushijima N."/>
            <person name="Hayakawa C."/>
            <person name="Shiratori Y."/>
            <person name="Senoo K."/>
        </authorList>
    </citation>
    <scope>NUCLEOTIDE SEQUENCE [LARGE SCALE GENOMIC DNA]</scope>
    <source>
        <strain evidence="3">Red630</strain>
    </source>
</reference>
<feature type="domain" description="HD/PDEase" evidence="1">
    <location>
        <begin position="26"/>
        <end position="137"/>
    </location>
</feature>
<evidence type="ECO:0000313" key="3">
    <source>
        <dbReference type="Proteomes" id="UP001162734"/>
    </source>
</evidence>